<reference evidence="1 2" key="1">
    <citation type="submission" date="2020-09" db="EMBL/GenBank/DDBJ databases">
        <title>Genome sequences of type strains of Chitinophaga qingshengii and Chitinophaga varians.</title>
        <authorList>
            <person name="Kittiwongwattana C."/>
        </authorList>
    </citation>
    <scope>NUCLEOTIDE SEQUENCE [LARGE SCALE GENOMIC DNA]</scope>
    <source>
        <strain evidence="1 2">JCM 30026</strain>
    </source>
</reference>
<dbReference type="RefSeq" id="WP_188086284.1">
    <property type="nucleotide sequence ID" value="NZ_JACVFC010000001.1"/>
</dbReference>
<accession>A0ABR7TFL1</accession>
<comment type="caution">
    <text evidence="1">The sequence shown here is derived from an EMBL/GenBank/DDBJ whole genome shotgun (WGS) entry which is preliminary data.</text>
</comment>
<keyword evidence="2" id="KW-1185">Reference proteome</keyword>
<organism evidence="1 2">
    <name type="scientific">Chitinophaga qingshengii</name>
    <dbReference type="NCBI Taxonomy" id="1569794"/>
    <lineage>
        <taxon>Bacteria</taxon>
        <taxon>Pseudomonadati</taxon>
        <taxon>Bacteroidota</taxon>
        <taxon>Chitinophagia</taxon>
        <taxon>Chitinophagales</taxon>
        <taxon>Chitinophagaceae</taxon>
        <taxon>Chitinophaga</taxon>
    </lineage>
</organism>
<proteinExistence type="predicted"/>
<dbReference type="EMBL" id="JACVFC010000001">
    <property type="protein sequence ID" value="MBC9929136.1"/>
    <property type="molecule type" value="Genomic_DNA"/>
</dbReference>
<evidence type="ECO:0000313" key="1">
    <source>
        <dbReference type="EMBL" id="MBC9929136.1"/>
    </source>
</evidence>
<dbReference type="Proteomes" id="UP000659124">
    <property type="component" value="Unassembled WGS sequence"/>
</dbReference>
<gene>
    <name evidence="1" type="ORF">ICL07_02050</name>
</gene>
<sequence length="212" mass="24637">MLLEDFIQYIQKNFDPEEVDIKVSSLNVHVSQPFLALNISLDEGEQIRSERVIFDLTQCKEIKLSDTSFSDIDLVKEHPLLWKYNDLQSSLYFKDVKGDSSTLFWKLYRVHRELYGDLLPLDAYLNTAFLDRSDFLPPFGLFGRGPQKLMNIYARCLEQEGISCSQANISDPVLWDGIKYTDGFQHPKILFLNNSFIIADDFVLRERTPIEI</sequence>
<evidence type="ECO:0000313" key="2">
    <source>
        <dbReference type="Proteomes" id="UP000659124"/>
    </source>
</evidence>
<protein>
    <submittedName>
        <fullName evidence="1">Uncharacterized protein</fullName>
    </submittedName>
</protein>
<name>A0ABR7TFL1_9BACT</name>